<dbReference type="InterPro" id="IPR022996">
    <property type="entry name" value="UPF0310"/>
</dbReference>
<feature type="domain" description="EVE" evidence="2">
    <location>
        <begin position="6"/>
        <end position="137"/>
    </location>
</feature>
<dbReference type="HAMAP" id="MF_00771">
    <property type="entry name" value="UPF0310"/>
    <property type="match status" value="1"/>
</dbReference>
<organism evidence="3 4">
    <name type="scientific">Spirosoma pollinicola</name>
    <dbReference type="NCBI Taxonomy" id="2057025"/>
    <lineage>
        <taxon>Bacteria</taxon>
        <taxon>Pseudomonadati</taxon>
        <taxon>Bacteroidota</taxon>
        <taxon>Cytophagia</taxon>
        <taxon>Cytophagales</taxon>
        <taxon>Cytophagaceae</taxon>
        <taxon>Spirosoma</taxon>
    </lineage>
</organism>
<evidence type="ECO:0000259" key="2">
    <source>
        <dbReference type="Pfam" id="PF01878"/>
    </source>
</evidence>
<dbReference type="SUPFAM" id="SSF88697">
    <property type="entry name" value="PUA domain-like"/>
    <property type="match status" value="1"/>
</dbReference>
<name>A0A2K8Z3Q4_9BACT</name>
<dbReference type="RefSeq" id="WP_100990591.1">
    <property type="nucleotide sequence ID" value="NZ_CP025096.1"/>
</dbReference>
<dbReference type="NCBIfam" id="NF002616">
    <property type="entry name" value="PRK02268.1-2"/>
    <property type="match status" value="1"/>
</dbReference>
<dbReference type="InterPro" id="IPR002740">
    <property type="entry name" value="EVE_domain"/>
</dbReference>
<dbReference type="Pfam" id="PF01878">
    <property type="entry name" value="EVE"/>
    <property type="match status" value="1"/>
</dbReference>
<dbReference type="OrthoDB" id="9793567at2"/>
<dbReference type="Proteomes" id="UP000232883">
    <property type="component" value="Chromosome"/>
</dbReference>
<dbReference type="CDD" id="cd21132">
    <property type="entry name" value="EVE-like"/>
    <property type="match status" value="1"/>
</dbReference>
<dbReference type="Gene3D" id="3.10.590.10">
    <property type="entry name" value="ph1033 like domains"/>
    <property type="match status" value="1"/>
</dbReference>
<comment type="similarity">
    <text evidence="1">Belongs to the UPF0310 family.</text>
</comment>
<sequence length="146" mass="16789">MSESPKYWIVVASKDHVMRGVSGGFMQANHGKQAPLKRMKTTDWVIFYSPRQILESDQKCQSFTAIGRVSDDAIYQVAVSEDFVPFRRNVTFQAVKETSILPLINDLDFIPNKKSWGYPFRFGFFEIGKHDFDLISKNMLDNNKAD</sequence>
<keyword evidence="4" id="KW-1185">Reference proteome</keyword>
<evidence type="ECO:0000256" key="1">
    <source>
        <dbReference type="HAMAP-Rule" id="MF_00771"/>
    </source>
</evidence>
<evidence type="ECO:0000313" key="4">
    <source>
        <dbReference type="Proteomes" id="UP000232883"/>
    </source>
</evidence>
<dbReference type="AlphaFoldDB" id="A0A2K8Z3Q4"/>
<gene>
    <name evidence="3" type="ORF">CWM47_23380</name>
</gene>
<evidence type="ECO:0000313" key="3">
    <source>
        <dbReference type="EMBL" id="AUD04526.1"/>
    </source>
</evidence>
<dbReference type="InterPro" id="IPR015947">
    <property type="entry name" value="PUA-like_sf"/>
</dbReference>
<dbReference type="KEGG" id="spir:CWM47_23380"/>
<protein>
    <recommendedName>
        <fullName evidence="1">UPF0310 protein CWM47_23380</fullName>
    </recommendedName>
</protein>
<dbReference type="EMBL" id="CP025096">
    <property type="protein sequence ID" value="AUD04526.1"/>
    <property type="molecule type" value="Genomic_DNA"/>
</dbReference>
<proteinExistence type="inferred from homology"/>
<reference evidence="3 4" key="1">
    <citation type="submission" date="2017-11" db="EMBL/GenBank/DDBJ databases">
        <title>Taxonomic description and genome sequences of Spirosoma HA7 sp. nov., isolated from pollen microhabitat of Corylus avellana.</title>
        <authorList>
            <person name="Ambika Manirajan B."/>
            <person name="Suarez C."/>
            <person name="Ratering S."/>
            <person name="Geissler-Plaum R."/>
            <person name="Cardinale M."/>
            <person name="Sylvia S."/>
        </authorList>
    </citation>
    <scope>NUCLEOTIDE SEQUENCE [LARGE SCALE GENOMIC DNA]</scope>
    <source>
        <strain evidence="3 4">HA7</strain>
    </source>
</reference>
<accession>A0A2K8Z3Q4</accession>